<comment type="caution">
    <text evidence="5">The sequence shown here is derived from an EMBL/GenBank/DDBJ whole genome shotgun (WGS) entry which is preliminary data.</text>
</comment>
<keyword evidence="4" id="KW-0411">Iron-sulfur</keyword>
<keyword evidence="1" id="KW-0479">Metal-binding</keyword>
<evidence type="ECO:0000256" key="3">
    <source>
        <dbReference type="ARBA" id="ARBA00023004"/>
    </source>
</evidence>
<keyword evidence="2" id="KW-0560">Oxidoreductase</keyword>
<proteinExistence type="predicted"/>
<protein>
    <submittedName>
        <fullName evidence="5">FAD dependent oxidoreductase</fullName>
    </submittedName>
</protein>
<dbReference type="GO" id="GO:0046872">
    <property type="term" value="F:metal ion binding"/>
    <property type="evidence" value="ECO:0007669"/>
    <property type="project" value="UniProtKB-KW"/>
</dbReference>
<dbReference type="EMBL" id="QJJK01000005">
    <property type="protein sequence ID" value="PXW59002.1"/>
    <property type="molecule type" value="Genomic_DNA"/>
</dbReference>
<accession>A0A2V3U759</accession>
<keyword evidence="3" id="KW-0408">Iron</keyword>
<evidence type="ECO:0000256" key="1">
    <source>
        <dbReference type="ARBA" id="ARBA00022723"/>
    </source>
</evidence>
<dbReference type="Pfam" id="PF12831">
    <property type="entry name" value="FAD_oxidored"/>
    <property type="match status" value="1"/>
</dbReference>
<dbReference type="Proteomes" id="UP000248021">
    <property type="component" value="Unassembled WGS sequence"/>
</dbReference>
<reference evidence="5 6" key="1">
    <citation type="submission" date="2018-05" db="EMBL/GenBank/DDBJ databases">
        <title>Genomic Encyclopedia of Type Strains, Phase IV (KMG-IV): sequencing the most valuable type-strain genomes for metagenomic binning, comparative biology and taxonomic classification.</title>
        <authorList>
            <person name="Goeker M."/>
        </authorList>
    </citation>
    <scope>NUCLEOTIDE SEQUENCE [LARGE SCALE GENOMIC DNA]</scope>
    <source>
        <strain evidence="5 6">DSM 6462</strain>
    </source>
</reference>
<dbReference type="AlphaFoldDB" id="A0A2V3U759"/>
<name>A0A2V3U759_9HYPH</name>
<evidence type="ECO:0000256" key="4">
    <source>
        <dbReference type="ARBA" id="ARBA00023014"/>
    </source>
</evidence>
<keyword evidence="6" id="KW-1185">Reference proteome</keyword>
<evidence type="ECO:0000313" key="6">
    <source>
        <dbReference type="Proteomes" id="UP000248021"/>
    </source>
</evidence>
<gene>
    <name evidence="5" type="ORF">C7450_105351</name>
</gene>
<dbReference type="PANTHER" id="PTHR43498">
    <property type="entry name" value="FERREDOXIN:COB-COM HETERODISULFIDE REDUCTASE SUBUNIT A"/>
    <property type="match status" value="1"/>
</dbReference>
<dbReference type="GO" id="GO:0016491">
    <property type="term" value="F:oxidoreductase activity"/>
    <property type="evidence" value="ECO:0007669"/>
    <property type="project" value="UniProtKB-KW"/>
</dbReference>
<organism evidence="5 6">
    <name type="scientific">Chelatococcus asaccharovorans</name>
    <dbReference type="NCBI Taxonomy" id="28210"/>
    <lineage>
        <taxon>Bacteria</taxon>
        <taxon>Pseudomonadati</taxon>
        <taxon>Pseudomonadota</taxon>
        <taxon>Alphaproteobacteria</taxon>
        <taxon>Hyphomicrobiales</taxon>
        <taxon>Chelatococcaceae</taxon>
        <taxon>Chelatococcus</taxon>
    </lineage>
</organism>
<dbReference type="PANTHER" id="PTHR43498:SF1">
    <property type="entry name" value="COB--COM HETERODISULFIDE REDUCTASE IRON-SULFUR SUBUNIT A"/>
    <property type="match status" value="1"/>
</dbReference>
<sequence length="167" mass="17672">MDQIRVCNAFLRKHVPGFEAAVFSGVAPRIGIRETRRIVGEEALTGEDVLASRRRADSVARGAHEIDMHAAGSAHTRQEIPGGSYYDIPFGTLVPRGLRNVLVAGRCLSSTREGQSSARVMGPCLAMGQAVGTPAAAFGNVIAGNGDVRDVPLGELQNLLRLQGAQI</sequence>
<evidence type="ECO:0000256" key="2">
    <source>
        <dbReference type="ARBA" id="ARBA00023002"/>
    </source>
</evidence>
<dbReference type="GO" id="GO:0051536">
    <property type="term" value="F:iron-sulfur cluster binding"/>
    <property type="evidence" value="ECO:0007669"/>
    <property type="project" value="UniProtKB-KW"/>
</dbReference>
<dbReference type="InterPro" id="IPR039650">
    <property type="entry name" value="HdrA-like"/>
</dbReference>
<evidence type="ECO:0000313" key="5">
    <source>
        <dbReference type="EMBL" id="PXW59002.1"/>
    </source>
</evidence>